<name>A0A4U7KSR3_9BASI</name>
<dbReference type="GO" id="GO:0016787">
    <property type="term" value="F:hydrolase activity"/>
    <property type="evidence" value="ECO:0007669"/>
    <property type="project" value="UniProtKB-KW"/>
</dbReference>
<dbReference type="Gene3D" id="3.90.1300.10">
    <property type="entry name" value="Amidase signature (AS) domain"/>
    <property type="match status" value="1"/>
</dbReference>
<dbReference type="Pfam" id="PF01425">
    <property type="entry name" value="Amidase"/>
    <property type="match status" value="1"/>
</dbReference>
<proteinExistence type="inferred from homology"/>
<organism evidence="4 5">
    <name type="scientific">Sporisorium graminicola</name>
    <dbReference type="NCBI Taxonomy" id="280036"/>
    <lineage>
        <taxon>Eukaryota</taxon>
        <taxon>Fungi</taxon>
        <taxon>Dikarya</taxon>
        <taxon>Basidiomycota</taxon>
        <taxon>Ustilaginomycotina</taxon>
        <taxon>Ustilaginomycetes</taxon>
        <taxon>Ustilaginales</taxon>
        <taxon>Ustilaginaceae</taxon>
        <taxon>Sporisorium</taxon>
    </lineage>
</organism>
<comment type="caution">
    <text evidence="4">The sequence shown here is derived from an EMBL/GenBank/DDBJ whole genome shotgun (WGS) entry which is preliminary data.</text>
</comment>
<dbReference type="InterPro" id="IPR023631">
    <property type="entry name" value="Amidase_dom"/>
</dbReference>
<gene>
    <name evidence="4" type="ORF">EX895_003525</name>
</gene>
<dbReference type="SUPFAM" id="SSF75304">
    <property type="entry name" value="Amidase signature (AS) enzymes"/>
    <property type="match status" value="1"/>
</dbReference>
<keyword evidence="2" id="KW-0378">Hydrolase</keyword>
<evidence type="ECO:0000259" key="3">
    <source>
        <dbReference type="Pfam" id="PF01425"/>
    </source>
</evidence>
<evidence type="ECO:0000256" key="1">
    <source>
        <dbReference type="ARBA" id="ARBA00009199"/>
    </source>
</evidence>
<dbReference type="GeneID" id="40726420"/>
<accession>A0A4U7KSR3</accession>
<sequence>MSSTAKIPRGEFRNPCPDVNIPAAKHAVDSLLANVTAAHKRFGDPNPIDYEIASYPLRLIQEKIVFERSLTVRRVVEARIRLTVKASLETHCLTAFTYEQALEHTDFHDEDGDDDDPQDVLTCYPLFGLVFSVKDCIHVQGLPTTLGCSQRAGQNEAATAELVQKLINAGGIMIAKTTAPQLMMSNTTHSPLWGTTRSPIQAVAAADQDGGADEFQVGGSSGGEASLVKMGGTQLGVGTDMGGSVRQPACLNEVCGFKFSSMNSTFRWELPSDFMTGLPHTSVPATAPGLLARDVSTLKLAAETLSGRKYYNAEPLTEDDFVDVYKGDPTPEPKDLGNHPRIVYTAQQSSPEVQALVHWLVDRLASLDGEALARPSSTHELGEIDVKPCLEAWMQHATQHGFDEARAMLGDDPLIQHTLFDDSRLGVTAADRAQWAPDTSKLAELRDNFLRLAGVEQADDVIFVTPTYALGGPVQNDSFVQLDDTGTAEFWCVVFNLLDWPSVSVPISLPDRVRQTIRQAALDSPDWAPHLPGLLQADPIDADAQPRLPMLSVQLATLPGNELALLDYAQRITG</sequence>
<keyword evidence="5" id="KW-1185">Reference proteome</keyword>
<dbReference type="AlphaFoldDB" id="A0A4U7KSR3"/>
<dbReference type="KEGG" id="sgra:EX895_003525"/>
<reference evidence="4 5" key="1">
    <citation type="submission" date="2019-05" db="EMBL/GenBank/DDBJ databases">
        <title>Sporisorium graminicola CBS 10092 draft sequencing and annotation.</title>
        <authorList>
            <person name="Solano-Gonzalez S."/>
            <person name="Caddick M.X."/>
            <person name="Darby A."/>
        </authorList>
    </citation>
    <scope>NUCLEOTIDE SEQUENCE [LARGE SCALE GENOMIC DNA]</scope>
    <source>
        <strain evidence="4 5">CBS 10092</strain>
    </source>
</reference>
<dbReference type="PANTHER" id="PTHR46072:SF11">
    <property type="entry name" value="AMIDASE-RELATED"/>
    <property type="match status" value="1"/>
</dbReference>
<protein>
    <recommendedName>
        <fullName evidence="3">Amidase domain-containing protein</fullName>
    </recommendedName>
</protein>
<feature type="domain" description="Amidase" evidence="3">
    <location>
        <begin position="75"/>
        <end position="368"/>
    </location>
</feature>
<dbReference type="OrthoDB" id="167809at2759"/>
<evidence type="ECO:0000256" key="2">
    <source>
        <dbReference type="ARBA" id="ARBA00022801"/>
    </source>
</evidence>
<evidence type="ECO:0000313" key="4">
    <source>
        <dbReference type="EMBL" id="TKY87511.1"/>
    </source>
</evidence>
<dbReference type="InterPro" id="IPR036928">
    <property type="entry name" value="AS_sf"/>
</dbReference>
<dbReference type="RefSeq" id="XP_029739496.1">
    <property type="nucleotide sequence ID" value="XM_029884123.1"/>
</dbReference>
<dbReference type="EMBL" id="SRRM01000013">
    <property type="protein sequence ID" value="TKY87511.1"/>
    <property type="molecule type" value="Genomic_DNA"/>
</dbReference>
<dbReference type="PANTHER" id="PTHR46072">
    <property type="entry name" value="AMIDASE-RELATED-RELATED"/>
    <property type="match status" value="1"/>
</dbReference>
<evidence type="ECO:0000313" key="5">
    <source>
        <dbReference type="Proteomes" id="UP000306050"/>
    </source>
</evidence>
<dbReference type="Proteomes" id="UP000306050">
    <property type="component" value="Chromosome SGRAM_21"/>
</dbReference>
<comment type="similarity">
    <text evidence="1">Belongs to the amidase family.</text>
</comment>